<evidence type="ECO:0000313" key="2">
    <source>
        <dbReference type="Proteomes" id="UP000008641"/>
    </source>
</evidence>
<gene>
    <name evidence="1" type="ordered locus">Weevi_0909</name>
</gene>
<dbReference type="eggNOG" id="ENOG5033995">
    <property type="taxonomic scope" value="Bacteria"/>
</dbReference>
<dbReference type="OrthoDB" id="707327at2"/>
<organism evidence="1 2">
    <name type="scientific">Weeksella virosa (strain ATCC 43766 / DSM 16922 / JCM 21250 / CCUG 30538 / CDC 9751 / IAM 14551 / NBRC 16016 / NCTC 11634 / CL345/78)</name>
    <dbReference type="NCBI Taxonomy" id="865938"/>
    <lineage>
        <taxon>Bacteria</taxon>
        <taxon>Pseudomonadati</taxon>
        <taxon>Bacteroidota</taxon>
        <taxon>Flavobacteriia</taxon>
        <taxon>Flavobacteriales</taxon>
        <taxon>Weeksellaceae</taxon>
        <taxon>Weeksella</taxon>
    </lineage>
</organism>
<dbReference type="AlphaFoldDB" id="F0P1J2"/>
<accession>F0P1J2</accession>
<reference evidence="2" key="2">
    <citation type="journal article" date="2011" name="Stand. Genomic Sci.">
        <title>Complete genome sequence of Weeksella virosa type strain (9751T).</title>
        <authorList>
            <person name="Lang E."/>
            <person name="Teshima H."/>
            <person name="Lucas S."/>
            <person name="Lapidus A."/>
            <person name="Hammon N."/>
            <person name="Deshpande S."/>
            <person name="Nolan M."/>
            <person name="Cheng J."/>
            <person name="Pitluck S."/>
            <person name="Liolios K."/>
            <person name="Pagani I."/>
            <person name="Mikhailova N."/>
            <person name="Ivanova N."/>
            <person name="Mavromatis K."/>
            <person name="Pati A."/>
            <person name="Tapia R."/>
            <person name="Han C."/>
            <person name="Goodwin L."/>
            <person name="Chen A."/>
            <person name="Palaniappan K."/>
            <person name="Land M."/>
            <person name="Hauser L."/>
            <person name="Chang Y."/>
            <person name="Jeffries C."/>
            <person name="Brambilla E."/>
            <person name="Kopitz M."/>
            <person name="Rohde M."/>
            <person name="Goker M."/>
            <person name="Tindall B."/>
            <person name="Detter J."/>
            <person name="Woyke T."/>
            <person name="Bristow J."/>
            <person name="Eisen J."/>
            <person name="Markowitz V."/>
            <person name="Hugenholtz P."/>
            <person name="Klenk H."/>
            <person name="Kyrpides N."/>
        </authorList>
    </citation>
    <scope>NUCLEOTIDE SEQUENCE [LARGE SCALE GENOMIC DNA]</scope>
    <source>
        <strain evidence="2">ATCC 43766 / DSM 16922 / JCM 21250 / NBRC 16016 / NCTC 11634 / CL345/78</strain>
    </source>
</reference>
<dbReference type="RefSeq" id="WP_013598010.1">
    <property type="nucleotide sequence ID" value="NC_015144.1"/>
</dbReference>
<protein>
    <submittedName>
        <fullName evidence="1">Uncharacterized protein</fullName>
    </submittedName>
</protein>
<dbReference type="HOGENOM" id="CLU_1341948_0_0_10"/>
<reference evidence="1 2" key="1">
    <citation type="journal article" date="2011" name="Stand. Genomic Sci.">
        <title>Complete genome sequence of Weeksella virosa type strain (9751).</title>
        <authorList>
            <person name="Lang E."/>
            <person name="Teshima H."/>
            <person name="Lucas S."/>
            <person name="Lapidus A."/>
            <person name="Hammon N."/>
            <person name="Deshpande S."/>
            <person name="Nolan M."/>
            <person name="Cheng J.F."/>
            <person name="Pitluck S."/>
            <person name="Liolios K."/>
            <person name="Pagani I."/>
            <person name="Mikhailova N."/>
            <person name="Ivanova N."/>
            <person name="Mavromatis K."/>
            <person name="Pati A."/>
            <person name="Tapia R."/>
            <person name="Han C."/>
            <person name="Goodwin L."/>
            <person name="Chen A."/>
            <person name="Palaniappan K."/>
            <person name="Land M."/>
            <person name="Hauser L."/>
            <person name="Chang Y.J."/>
            <person name="Jeffries C.D."/>
            <person name="Brambilla E.M."/>
            <person name="Kopitz M."/>
            <person name="Rohde M."/>
            <person name="Goker M."/>
            <person name="Tindall B.J."/>
            <person name="Detter J.C."/>
            <person name="Woyke T."/>
            <person name="Bristow J."/>
            <person name="Eisen J.A."/>
            <person name="Markowitz V."/>
            <person name="Hugenholtz P."/>
            <person name="Klenk H.P."/>
            <person name="Kyrpides N.C."/>
        </authorList>
    </citation>
    <scope>NUCLEOTIDE SEQUENCE [LARGE SCALE GENOMIC DNA]</scope>
    <source>
        <strain evidence="2">ATCC 43766 / DSM 16922 / JCM 21250 / NBRC 16016 / NCTC 11634 / CL345/78</strain>
    </source>
</reference>
<dbReference type="EMBL" id="CP002455">
    <property type="protein sequence ID" value="ADX67620.1"/>
    <property type="molecule type" value="Genomic_DNA"/>
</dbReference>
<name>F0P1J2_WEEVC</name>
<dbReference type="Proteomes" id="UP000008641">
    <property type="component" value="Chromosome"/>
</dbReference>
<evidence type="ECO:0000313" key="1">
    <source>
        <dbReference type="EMBL" id="ADX67620.1"/>
    </source>
</evidence>
<keyword evidence="2" id="KW-1185">Reference proteome</keyword>
<sequence length="187" mass="22070">MNCWKNGELTLSDLYGVREINVFDESEVEKFYQKIEHPTINLILDSIDFYELSKIETNELRKKDLTQPIQILYFEENKLSSFHANCYAKAKLNGFLDWNTNNRFDTFIPQSAINPANFEIEWNHYSKKIPKLNSDKKYKVLILWSLMLEKQSNEAINTVTQNLNKFNKQDSINLYLINIDKAFITAK</sequence>
<proteinExistence type="predicted"/>
<dbReference type="KEGG" id="wvi:Weevi_0909"/>